<accession>A0A1J1IFX6</accession>
<dbReference type="AlphaFoldDB" id="A0A1J1IFX6"/>
<evidence type="ECO:0000313" key="1">
    <source>
        <dbReference type="EMBL" id="CRK97353.1"/>
    </source>
</evidence>
<name>A0A1J1IFX6_9DIPT</name>
<gene>
    <name evidence="1" type="ORF">CLUMA_CG010744</name>
</gene>
<dbReference type="EMBL" id="CVRI01000047">
    <property type="protein sequence ID" value="CRK97353.1"/>
    <property type="molecule type" value="Genomic_DNA"/>
</dbReference>
<reference evidence="1 2" key="1">
    <citation type="submission" date="2015-04" db="EMBL/GenBank/DDBJ databases">
        <authorList>
            <person name="Syromyatnikov M.Y."/>
            <person name="Popov V.N."/>
        </authorList>
    </citation>
    <scope>NUCLEOTIDE SEQUENCE [LARGE SCALE GENOMIC DNA]</scope>
</reference>
<keyword evidence="2" id="KW-1185">Reference proteome</keyword>
<organism evidence="1 2">
    <name type="scientific">Clunio marinus</name>
    <dbReference type="NCBI Taxonomy" id="568069"/>
    <lineage>
        <taxon>Eukaryota</taxon>
        <taxon>Metazoa</taxon>
        <taxon>Ecdysozoa</taxon>
        <taxon>Arthropoda</taxon>
        <taxon>Hexapoda</taxon>
        <taxon>Insecta</taxon>
        <taxon>Pterygota</taxon>
        <taxon>Neoptera</taxon>
        <taxon>Endopterygota</taxon>
        <taxon>Diptera</taxon>
        <taxon>Nematocera</taxon>
        <taxon>Chironomoidea</taxon>
        <taxon>Chironomidae</taxon>
        <taxon>Clunio</taxon>
    </lineage>
</organism>
<proteinExistence type="predicted"/>
<protein>
    <submittedName>
        <fullName evidence="1">CLUMA_CG010744, isoform A</fullName>
    </submittedName>
</protein>
<evidence type="ECO:0000313" key="2">
    <source>
        <dbReference type="Proteomes" id="UP000183832"/>
    </source>
</evidence>
<sequence>MKNANESTSSMRKAVHFVTENEIPGKLCLLSETSKRLQLEFSVIHRNDDDDDNIQARVEQKHIHVDLITANKANSIFKQWTFCEIISLSTPCQCPLLHLKY</sequence>
<dbReference type="Proteomes" id="UP000183832">
    <property type="component" value="Unassembled WGS sequence"/>
</dbReference>